<accession>A0A3G1A5D1</accession>
<dbReference type="KEGG" id="tcb:TCARB_0085"/>
<dbReference type="NCBIfam" id="TIGR00296">
    <property type="entry name" value="TIGR00296 family protein"/>
    <property type="match status" value="1"/>
</dbReference>
<dbReference type="Gene3D" id="3.30.700.20">
    <property type="entry name" value="Hypothetical protein ph0010, domain 1"/>
    <property type="match status" value="1"/>
</dbReference>
<name>A0A3G1A5D1_9CREN</name>
<dbReference type="InterPro" id="IPR023472">
    <property type="entry name" value="Uncharacterised_MJ0810"/>
</dbReference>
<evidence type="ECO:0000313" key="3">
    <source>
        <dbReference type="EMBL" id="AJB41163.1"/>
    </source>
</evidence>
<evidence type="ECO:0000256" key="1">
    <source>
        <dbReference type="HAMAP-Rule" id="MF_00645"/>
    </source>
</evidence>
<dbReference type="HAMAP" id="MF_00645">
    <property type="entry name" value="AMMECR1"/>
    <property type="match status" value="1"/>
</dbReference>
<organism evidence="3 4">
    <name type="scientific">Thermofilum adornatum 1505</name>
    <dbReference type="NCBI Taxonomy" id="697581"/>
    <lineage>
        <taxon>Archaea</taxon>
        <taxon>Thermoproteota</taxon>
        <taxon>Thermoprotei</taxon>
        <taxon>Thermofilales</taxon>
        <taxon>Thermofilaceae</taxon>
        <taxon>Thermofilum</taxon>
    </lineage>
</organism>
<evidence type="ECO:0000313" key="4">
    <source>
        <dbReference type="Proteomes" id="UP000266720"/>
    </source>
</evidence>
<dbReference type="GeneID" id="25405549"/>
<dbReference type="Pfam" id="PF01871">
    <property type="entry name" value="AMMECR1"/>
    <property type="match status" value="1"/>
</dbReference>
<feature type="domain" description="AMMECR1" evidence="2">
    <location>
        <begin position="7"/>
        <end position="207"/>
    </location>
</feature>
<dbReference type="GeneID" id="16573666"/>
<reference evidence="4" key="1">
    <citation type="book" date="2010" name="EXTREMOPHILES" publisher="0:0-0">
        <title>Complete genome sequences of ten hyperthermophilic archaea reveal their metabolic capabilities and possible ecological roles.</title>
        <editorList>
            <person name="?"/>
        </editorList>
        <authorList>
            <person name="Ravin N.V."/>
            <person name="Mardanov A.V."/>
            <person name="Bonch-Osmolovskaya E.A."/>
            <person name="Skryabin K.G."/>
        </authorList>
    </citation>
    <scope>NUCLEOTIDE SEQUENCE [LARGE SCALE GENOMIC DNA]</scope>
    <source>
        <strain evidence="4">1505</strain>
    </source>
</reference>
<dbReference type="Proteomes" id="UP000266720">
    <property type="component" value="Chromosome"/>
</dbReference>
<dbReference type="STRING" id="697581.TCARB_0085"/>
<dbReference type="PANTHER" id="PTHR13016:SF0">
    <property type="entry name" value="AMME SYNDROME CANDIDATE GENE 1 PROTEIN"/>
    <property type="match status" value="1"/>
</dbReference>
<sequence>MVKLSVEEGTFLVKLARKAVKEYLENARIIQPPPDTPEKLFEKAGVFVTIEEIFVDPILRRARRELRGCIGYPEPFFPMVEATIRSAIAAATEDPRFPPMTPKELDRVVFEVSILTKPQELKYTSPEELPEKIKIGRDGLIIEQGIARGLLLPQVAVDEKWGPEEFLSYACLKAGLREDEWRKGRVKVYVFQSQIFVEATPEGEVVERLLEAV</sequence>
<dbReference type="Gene3D" id="3.30.1490.150">
    <property type="entry name" value="Hypothetical protein ph0010, domain 2"/>
    <property type="match status" value="1"/>
</dbReference>
<dbReference type="PROSITE" id="PS51112">
    <property type="entry name" value="AMMECR1"/>
    <property type="match status" value="1"/>
</dbReference>
<evidence type="ECO:0000259" key="2">
    <source>
        <dbReference type="PROSITE" id="PS51112"/>
    </source>
</evidence>
<dbReference type="EMBL" id="CP007493">
    <property type="protein sequence ID" value="AJB41163.1"/>
    <property type="molecule type" value="Genomic_DNA"/>
</dbReference>
<gene>
    <name evidence="3" type="ORF">TCARB_0085</name>
</gene>
<dbReference type="InterPro" id="IPR027485">
    <property type="entry name" value="AMMECR1_N"/>
</dbReference>
<dbReference type="InterPro" id="IPR027623">
    <property type="entry name" value="AmmeMemoSam_A"/>
</dbReference>
<protein>
    <recommendedName>
        <fullName evidence="1">Protein TCARB_0085</fullName>
    </recommendedName>
</protein>
<dbReference type="InterPro" id="IPR002733">
    <property type="entry name" value="AMMECR1_domain"/>
</dbReference>
<proteinExistence type="inferred from homology"/>
<dbReference type="SUPFAM" id="SSF143447">
    <property type="entry name" value="AMMECR1-like"/>
    <property type="match status" value="1"/>
</dbReference>
<dbReference type="NCBIfam" id="TIGR04335">
    <property type="entry name" value="AmmeMemoSam_A"/>
    <property type="match status" value="1"/>
</dbReference>
<dbReference type="RefSeq" id="WP_020962674.1">
    <property type="nucleotide sequence ID" value="NZ_CP007493.1"/>
</dbReference>
<dbReference type="InterPro" id="IPR023473">
    <property type="entry name" value="AMMECR1"/>
</dbReference>
<dbReference type="AlphaFoldDB" id="A0A3G1A5D1"/>
<dbReference type="InterPro" id="IPR036071">
    <property type="entry name" value="AMMECR1_dom_sf"/>
</dbReference>
<dbReference type="PANTHER" id="PTHR13016">
    <property type="entry name" value="AMMECR1 HOMOLOG"/>
    <property type="match status" value="1"/>
</dbReference>